<dbReference type="OrthoDB" id="8606687at2"/>
<organism evidence="1 2">
    <name type="scientific">Eikenella longinqua</name>
    <dbReference type="NCBI Taxonomy" id="1795827"/>
    <lineage>
        <taxon>Bacteria</taxon>
        <taxon>Pseudomonadati</taxon>
        <taxon>Pseudomonadota</taxon>
        <taxon>Betaproteobacteria</taxon>
        <taxon>Neisseriales</taxon>
        <taxon>Neisseriaceae</taxon>
        <taxon>Eikenella</taxon>
    </lineage>
</organism>
<evidence type="ECO:0000313" key="2">
    <source>
        <dbReference type="Proteomes" id="UP000077885"/>
    </source>
</evidence>
<comment type="caution">
    <text evidence="1">The sequence shown here is derived from an EMBL/GenBank/DDBJ whole genome shotgun (WGS) entry which is preliminary data.</text>
</comment>
<dbReference type="AlphaFoldDB" id="A0A1A9RWW2"/>
<proteinExistence type="predicted"/>
<dbReference type="Proteomes" id="UP000077885">
    <property type="component" value="Unassembled WGS sequence"/>
</dbReference>
<dbReference type="EMBL" id="LXSL01000016">
    <property type="protein sequence ID" value="OAM29199.1"/>
    <property type="molecule type" value="Genomic_DNA"/>
</dbReference>
<dbReference type="STRING" id="1795827.A7P95_04435"/>
<sequence length="94" mass="10520">MCGLCGLFGEQNHWSTRLEHSSQSSDAVLRRRLRAQRTACLNRMLAPQRLTVSDWQGSSYQISSATGKTELADNLSQIWLAVEKITGRPFDPLA</sequence>
<keyword evidence="2" id="KW-1185">Reference proteome</keyword>
<protein>
    <submittedName>
        <fullName evidence="1">Uncharacterized protein</fullName>
    </submittedName>
</protein>
<dbReference type="RefSeq" id="WP_067591782.1">
    <property type="nucleotide sequence ID" value="NZ_LXSL01000016.1"/>
</dbReference>
<name>A0A1A9RWW2_9NEIS</name>
<reference evidence="2" key="1">
    <citation type="submission" date="2016-05" db="EMBL/GenBank/DDBJ databases">
        <title>Draft genome of Corynebacterium afermentans subsp. afermentans LCDC 88199T.</title>
        <authorList>
            <person name="Bernier A.-M."/>
            <person name="Bernard K."/>
        </authorList>
    </citation>
    <scope>NUCLEOTIDE SEQUENCE [LARGE SCALE GENOMIC DNA]</scope>
    <source>
        <strain evidence="2">NML02-A-017</strain>
    </source>
</reference>
<gene>
    <name evidence="1" type="ORF">A7P95_04435</name>
</gene>
<evidence type="ECO:0000313" key="1">
    <source>
        <dbReference type="EMBL" id="OAM29199.1"/>
    </source>
</evidence>
<accession>A0A1A9RWW2</accession>